<dbReference type="AntiFam" id="ANF00024">
    <property type="entry name" value="Antisense to 23S rRNA"/>
</dbReference>
<name>A0A0A7RQ73_9THEM</name>
<proteinExistence type="predicted"/>
<sequence length="310" mass="34290">MLYPLHRPPEAAPQCISGRTSYHRVRLAFHSYPQVIRGLFTVHRFGPPVGFNPPSPCPGVAHPASGLPPVTERPVRTRFRCGYAFIGLTSPPTATRGLINQKARRHPKWGLRLLVGTRFQVLFHSPSGVLFTFPSRYWCTIGRRVVFSLGGWSPQLPTGFHVSRGTREHGPGSPSPFAYGAVTLSGPPSQVVRLEEGFVTPRRVRGLARPCPATPAWQRPRALTPRWFGLLPVRSPLLGESRLISFPRGTEMFHFPRYRTAFRRRVASTATQVSPFGNPGINACLRLPRAYRSLPRPSSPPAAKASTACP</sequence>
<protein>
    <submittedName>
        <fullName evidence="1">Uncharacterized protein</fullName>
    </submittedName>
</protein>
<accession>A0A0A7RQ73</accession>
<organism evidence="1">
    <name type="scientific">Thermotoga sp. TBYP3.1.4.1</name>
    <dbReference type="NCBI Taxonomy" id="1587550"/>
    <lineage>
        <taxon>Bacteria</taxon>
        <taxon>Thermotogati</taxon>
        <taxon>Thermotogota</taxon>
        <taxon>Thermotogae</taxon>
        <taxon>Thermotogales</taxon>
        <taxon>Thermotogaceae</taxon>
        <taxon>Thermotoga</taxon>
    </lineage>
</organism>
<reference evidence="1" key="1">
    <citation type="journal article" date="2014" name="ISME J.">
        <title>Evidence for extensive gene flow and Thermotoga subpopulations in subsurface and marine environments.</title>
        <authorList>
            <person name="Nesbo C.L."/>
            <person name="S Swithers K."/>
            <person name="Dahle H."/>
            <person name="Haverkamp T.H."/>
            <person name="Birkeland N.K."/>
            <person name="Sokolova T."/>
            <person name="Kublanov I."/>
            <person name="Zhaxybayeva O."/>
        </authorList>
    </citation>
    <scope>NUCLEOTIDE SEQUENCE</scope>
    <source>
        <strain evidence="1">TBYP3.1.4.1</strain>
    </source>
</reference>
<dbReference type="AlphaFoldDB" id="A0A0A7RQ73"/>
<dbReference type="EMBL" id="KP229298">
    <property type="protein sequence ID" value="AJA38639.1"/>
    <property type="molecule type" value="Genomic_DNA"/>
</dbReference>
<evidence type="ECO:0000313" key="1">
    <source>
        <dbReference type="EMBL" id="AJA38639.1"/>
    </source>
</evidence>